<dbReference type="AlphaFoldDB" id="A0A2B4R377"/>
<protein>
    <recommendedName>
        <fullName evidence="2">Mutator-like transposase domain-containing protein</fullName>
    </recommendedName>
</protein>
<proteinExistence type="predicted"/>
<sequence length="570" mass="63867">MSVYCEILNSFCLFCAGMTGKKKRTVYRKTRKRKGHGGDRKKAQLLKKSGCNRKSEPNEPTPGTSHDQSDLSDFGEESDQLPSSSRKKMRFQSSEDESSSSSDENKKVFEVAEVEKGYRLVDLKSFSSVLSTLHKCEEGDLTIEENTASRYGLMSDLSIHCYSCDESTPWQTSPNLAKKGKSFDVNRRAVYHSIETGSGYEGLSSFCAIMNMPCLSRAAYYKQVDVILEALESEAKEELKGAGQRLRKLIMEENGISDSTTIIDAAVSFDGTWAKRGFTSLTGVVFVISIDTGEVLDYHVMSKSCRHVQKRMGKHLMNLKACSKGKLADGKPIGGRGRLTEGKIKQLQRYYGLAIRQNTLTKANPSEREVDIAVYAMKKNIIAILHHCVNSTDNAKQHRFCPPGDSSWCKWQQDQATGTSTYKGDDCLPEVFVETLKPTFVSLSDSKLLERCVRGKTQNPNESINAMVWVRCPKHKHHGVKVVRCAAASAVCHFHRGAESRERLMERLSIPGGAFTEDAFRLRDNSRLRKADKQATAKEKKRRQGLQLIRTQREAALREKEDVLYEAGAF</sequence>
<dbReference type="Proteomes" id="UP000225706">
    <property type="component" value="Unassembled WGS sequence"/>
</dbReference>
<evidence type="ECO:0000313" key="3">
    <source>
        <dbReference type="EMBL" id="PFX11269.1"/>
    </source>
</evidence>
<keyword evidence="4" id="KW-1185">Reference proteome</keyword>
<gene>
    <name evidence="3" type="ORF">AWC38_SpisGene25110</name>
</gene>
<organism evidence="3 4">
    <name type="scientific">Stylophora pistillata</name>
    <name type="common">Smooth cauliflower coral</name>
    <dbReference type="NCBI Taxonomy" id="50429"/>
    <lineage>
        <taxon>Eukaryota</taxon>
        <taxon>Metazoa</taxon>
        <taxon>Cnidaria</taxon>
        <taxon>Anthozoa</taxon>
        <taxon>Hexacorallia</taxon>
        <taxon>Scleractinia</taxon>
        <taxon>Astrocoeniina</taxon>
        <taxon>Pocilloporidae</taxon>
        <taxon>Stylophora</taxon>
    </lineage>
</organism>
<feature type="domain" description="Mutator-like transposase" evidence="2">
    <location>
        <begin position="117"/>
        <end position="306"/>
    </location>
</feature>
<name>A0A2B4R377_STYPI</name>
<comment type="caution">
    <text evidence="3">The sequence shown here is derived from an EMBL/GenBank/DDBJ whole genome shotgun (WGS) entry which is preliminary data.</text>
</comment>
<feature type="region of interest" description="Disordered" evidence="1">
    <location>
        <begin position="25"/>
        <end position="105"/>
    </location>
</feature>
<evidence type="ECO:0000256" key="1">
    <source>
        <dbReference type="SAM" id="MobiDB-lite"/>
    </source>
</evidence>
<dbReference type="PANTHER" id="PTHR33309">
    <property type="entry name" value="KERATIN, ULTRA HIGH-SULFUR MATRIX PROTEIN-LIKE"/>
    <property type="match status" value="1"/>
</dbReference>
<feature type="domain" description="Mutator-like transposase" evidence="2">
    <location>
        <begin position="307"/>
        <end position="409"/>
    </location>
</feature>
<dbReference type="EMBL" id="LSMT01003009">
    <property type="protein sequence ID" value="PFX11269.1"/>
    <property type="molecule type" value="Genomic_DNA"/>
</dbReference>
<dbReference type="InterPro" id="IPR049012">
    <property type="entry name" value="Mutator_transp_dom"/>
</dbReference>
<dbReference type="OrthoDB" id="5985305at2759"/>
<accession>A0A2B4R377</accession>
<dbReference type="Pfam" id="PF20700">
    <property type="entry name" value="Mutator"/>
    <property type="match status" value="2"/>
</dbReference>
<evidence type="ECO:0000259" key="2">
    <source>
        <dbReference type="Pfam" id="PF20700"/>
    </source>
</evidence>
<reference evidence="4" key="1">
    <citation type="journal article" date="2017" name="bioRxiv">
        <title>Comparative analysis of the genomes of Stylophora pistillata and Acropora digitifera provides evidence for extensive differences between species of corals.</title>
        <authorList>
            <person name="Voolstra C.R."/>
            <person name="Li Y."/>
            <person name="Liew Y.J."/>
            <person name="Baumgarten S."/>
            <person name="Zoccola D."/>
            <person name="Flot J.-F."/>
            <person name="Tambutte S."/>
            <person name="Allemand D."/>
            <person name="Aranda M."/>
        </authorList>
    </citation>
    <scope>NUCLEOTIDE SEQUENCE [LARGE SCALE GENOMIC DNA]</scope>
</reference>
<dbReference type="PANTHER" id="PTHR33309:SF3">
    <property type="entry name" value="CCHC-TYPE DOMAIN-CONTAINING PROTEIN"/>
    <property type="match status" value="1"/>
</dbReference>
<feature type="compositionally biased region" description="Basic residues" evidence="1">
    <location>
        <begin position="25"/>
        <end position="35"/>
    </location>
</feature>
<evidence type="ECO:0000313" key="4">
    <source>
        <dbReference type="Proteomes" id="UP000225706"/>
    </source>
</evidence>